<dbReference type="OrthoDB" id="10266249at2759"/>
<dbReference type="SMART" id="SM01253">
    <property type="entry name" value="Kin17_mid"/>
    <property type="match status" value="1"/>
</dbReference>
<evidence type="ECO:0000259" key="9">
    <source>
        <dbReference type="SMART" id="SM01253"/>
    </source>
</evidence>
<dbReference type="PANTHER" id="PTHR12805">
    <property type="entry name" value="KIN17 KIN, ANTIGENIC DETERMINANT OF RECA PROTEIN HOMOLOG"/>
    <property type="match status" value="1"/>
</dbReference>
<keyword evidence="3" id="KW-0677">Repeat</keyword>
<dbReference type="FunFam" id="1.10.10.2030:FF:000001">
    <property type="entry name" value="DNA/RNA-binding protein KIN17, putative"/>
    <property type="match status" value="1"/>
</dbReference>
<dbReference type="InterPro" id="IPR019447">
    <property type="entry name" value="DNA/RNA-bd_Kin17_WH-like_dom"/>
</dbReference>
<feature type="compositionally biased region" description="Basic and acidic residues" evidence="8">
    <location>
        <begin position="260"/>
        <end position="277"/>
    </location>
</feature>
<dbReference type="EMBL" id="SPHZ02000001">
    <property type="protein sequence ID" value="KAF0936107.1"/>
    <property type="molecule type" value="Genomic_DNA"/>
</dbReference>
<dbReference type="InterPro" id="IPR056767">
    <property type="entry name" value="C2H2-Znf_KIN17"/>
</dbReference>
<dbReference type="PROSITE" id="PS51375">
    <property type="entry name" value="PPR"/>
    <property type="match status" value="5"/>
</dbReference>
<dbReference type="SUPFAM" id="SSF48452">
    <property type="entry name" value="TPR-like"/>
    <property type="match status" value="1"/>
</dbReference>
<feature type="repeat" description="PPR" evidence="7">
    <location>
        <begin position="657"/>
        <end position="691"/>
    </location>
</feature>
<feature type="repeat" description="PPR" evidence="7">
    <location>
        <begin position="556"/>
        <end position="586"/>
    </location>
</feature>
<dbReference type="InterPro" id="IPR002885">
    <property type="entry name" value="PPR_rpt"/>
</dbReference>
<dbReference type="Pfam" id="PF12854">
    <property type="entry name" value="PPR_1"/>
    <property type="match status" value="2"/>
</dbReference>
<evidence type="ECO:0000256" key="8">
    <source>
        <dbReference type="SAM" id="MobiDB-lite"/>
    </source>
</evidence>
<evidence type="ECO:0000256" key="6">
    <source>
        <dbReference type="ARBA" id="ARBA00022946"/>
    </source>
</evidence>
<evidence type="ECO:0000256" key="1">
    <source>
        <dbReference type="ARBA" id="ARBA00008517"/>
    </source>
</evidence>
<name>A0A6G1FGQ8_9ORYZ</name>
<protein>
    <recommendedName>
        <fullName evidence="9">DNA/RNA-binding protein Kin17 WH-like domain-containing protein</fullName>
    </recommendedName>
</protein>
<dbReference type="Gene3D" id="1.25.40.10">
    <property type="entry name" value="Tetratricopeptide repeat domain"/>
    <property type="match status" value="3"/>
</dbReference>
<dbReference type="Gene3D" id="2.30.30.140">
    <property type="match status" value="1"/>
</dbReference>
<feature type="repeat" description="PPR" evidence="7">
    <location>
        <begin position="622"/>
        <end position="656"/>
    </location>
</feature>
<keyword evidence="2" id="KW-0479">Metal-binding</keyword>
<keyword evidence="5" id="KW-0862">Zinc</keyword>
<dbReference type="Pfam" id="PF10357">
    <property type="entry name" value="WH_KIN17"/>
    <property type="match status" value="1"/>
</dbReference>
<dbReference type="Pfam" id="PF13041">
    <property type="entry name" value="PPR_2"/>
    <property type="match status" value="2"/>
</dbReference>
<dbReference type="InterPro" id="IPR038254">
    <property type="entry name" value="KIN17_WH-like_sf"/>
</dbReference>
<dbReference type="SUPFAM" id="SSF57667">
    <property type="entry name" value="beta-beta-alpha zinc fingers"/>
    <property type="match status" value="1"/>
</dbReference>
<dbReference type="InterPro" id="IPR011990">
    <property type="entry name" value="TPR-like_helical_dom_sf"/>
</dbReference>
<feature type="region of interest" description="Disordered" evidence="8">
    <location>
        <begin position="179"/>
        <end position="231"/>
    </location>
</feature>
<accession>A0A6G1FGQ8</accession>
<dbReference type="Gene3D" id="1.10.10.2030">
    <property type="entry name" value="DNA/RNA-binding protein Kin17, conserved domain"/>
    <property type="match status" value="1"/>
</dbReference>
<evidence type="ECO:0000313" key="10">
    <source>
        <dbReference type="EMBL" id="KAF0936107.1"/>
    </source>
</evidence>
<evidence type="ECO:0000313" key="11">
    <source>
        <dbReference type="Proteomes" id="UP000479710"/>
    </source>
</evidence>
<gene>
    <name evidence="10" type="ORF">E2562_038764</name>
</gene>
<proteinExistence type="inferred from homology"/>
<dbReference type="Pfam" id="PF18131">
    <property type="entry name" value="KN17_SH3"/>
    <property type="match status" value="1"/>
</dbReference>
<evidence type="ECO:0000256" key="5">
    <source>
        <dbReference type="ARBA" id="ARBA00022833"/>
    </source>
</evidence>
<dbReference type="InterPro" id="IPR036236">
    <property type="entry name" value="Znf_C2H2_sf"/>
</dbReference>
<feature type="compositionally biased region" description="Acidic residues" evidence="8">
    <location>
        <begin position="200"/>
        <end position="224"/>
    </location>
</feature>
<dbReference type="GO" id="GO:0008270">
    <property type="term" value="F:zinc ion binding"/>
    <property type="evidence" value="ECO:0007669"/>
    <property type="project" value="UniProtKB-KW"/>
</dbReference>
<dbReference type="GO" id="GO:0006974">
    <property type="term" value="P:DNA damage response"/>
    <property type="evidence" value="ECO:0007669"/>
    <property type="project" value="TreeGrafter"/>
</dbReference>
<feature type="domain" description="DNA/RNA-binding protein Kin17 WH-like" evidence="9">
    <location>
        <begin position="52"/>
        <end position="178"/>
    </location>
</feature>
<dbReference type="GO" id="GO:0003690">
    <property type="term" value="F:double-stranded DNA binding"/>
    <property type="evidence" value="ECO:0007669"/>
    <property type="project" value="TreeGrafter"/>
</dbReference>
<feature type="repeat" description="PPR" evidence="7">
    <location>
        <begin position="692"/>
        <end position="722"/>
    </location>
</feature>
<evidence type="ECO:0000256" key="2">
    <source>
        <dbReference type="ARBA" id="ARBA00022723"/>
    </source>
</evidence>
<comment type="caution">
    <text evidence="10">The sequence shown here is derived from an EMBL/GenBank/DDBJ whole genome shotgun (WGS) entry which is preliminary data.</text>
</comment>
<sequence length="793" mass="88754">MGKHEFLTPKAIANRIKAKGLQKLRWYCQMCQKQCRDENGFKCHCMSESHQRQMQIFGQVPDRVVEGFSEEFLEAFLTLLRRAHRHSRIAATIVYNEFIADRHHVHMNSTRWATLTDFVKFLGREGHCKVEDTPKGWFITYIDRDSKQAMKARLKRKRIKSDLAEDERQERMIARQIERAQQSMAKTDCEHGDNASLDGSDGESSSEDEYSDSDDDHEGQEDDAKEASKAAGKIAIALQRAAPGPKVNPFDDKPKVKFGFEEEDEAGARDKKEEMAKKKGKDAINAAEARRSALDELMKEEEKAKERSNRKDYWLSPGIVVKVMSKLLAEKGYYKQKGVVKRVIDKYVGEIEMLESKHVLRVDQDELETVIPQIGGLVEKGLYDGKVLRAIEYKDICKIRPPGGYNITTQHDISLESTCSMSNLWKRPPGGYNITTQHDISLESTCSMSNLWKHGPHRPSPRLAAASRWANRRASSIWVNPTAPPRPGAAGQTLRRLVQLGDLDAALRLLLGALAAPAEPPAVISCNILIKKLCAHRRLADAERVLDALKAAGAADAVSHNTLVAGYCRDGRLADAERVLDAARASGAANVVTYTALIDGYCRSGRLDDALRLIASMPVAPDTYTYNTVLKGLCFAKKWEEAEELMTEMIRNGCPPNEVTFATQIRSFCQNGLLDRAVQLLEQMPRYGCTPDVVIYSTLVNGFSEQGHVDEALNLLNTMLCKPNTVCYNAALKGLCIAERWDDIGELIAEMGLCRAERWEDAEELVAEMLRNKCPPNEITFKFGGKSRGTGNM</sequence>
<dbReference type="GO" id="GO:0006260">
    <property type="term" value="P:DNA replication"/>
    <property type="evidence" value="ECO:0007669"/>
    <property type="project" value="TreeGrafter"/>
</dbReference>
<evidence type="ECO:0000256" key="7">
    <source>
        <dbReference type="PROSITE-ProRule" id="PRU00708"/>
    </source>
</evidence>
<comment type="similarity">
    <text evidence="1">Belongs to the KIN17 family.</text>
</comment>
<dbReference type="Proteomes" id="UP000479710">
    <property type="component" value="Unassembled WGS sequence"/>
</dbReference>
<feature type="repeat" description="PPR" evidence="7">
    <location>
        <begin position="590"/>
        <end position="620"/>
    </location>
</feature>
<keyword evidence="4" id="KW-0863">Zinc-finger</keyword>
<dbReference type="AlphaFoldDB" id="A0A6G1FGQ8"/>
<dbReference type="Pfam" id="PF25095">
    <property type="entry name" value="C2H2-zf_KIN17"/>
    <property type="match status" value="1"/>
</dbReference>
<evidence type="ECO:0000256" key="4">
    <source>
        <dbReference type="ARBA" id="ARBA00022771"/>
    </source>
</evidence>
<dbReference type="InterPro" id="IPR037321">
    <property type="entry name" value="KIN17-like"/>
</dbReference>
<dbReference type="FunFam" id="2.30.30.140:FF:000056">
    <property type="entry name" value="DNA/RNA-binding protein kin17-like"/>
    <property type="match status" value="1"/>
</dbReference>
<keyword evidence="11" id="KW-1185">Reference proteome</keyword>
<dbReference type="GO" id="GO:0005634">
    <property type="term" value="C:nucleus"/>
    <property type="evidence" value="ECO:0007669"/>
    <property type="project" value="TreeGrafter"/>
</dbReference>
<dbReference type="InterPro" id="IPR041330">
    <property type="entry name" value="KN17_SH3"/>
</dbReference>
<feature type="region of interest" description="Disordered" evidence="8">
    <location>
        <begin position="260"/>
        <end position="285"/>
    </location>
</feature>
<keyword evidence="6" id="KW-0809">Transit peptide</keyword>
<evidence type="ECO:0000256" key="3">
    <source>
        <dbReference type="ARBA" id="ARBA00022737"/>
    </source>
</evidence>
<dbReference type="PANTHER" id="PTHR12805:SF0">
    <property type="entry name" value="DNA_RNA-BINDING PROTEIN KIN17"/>
    <property type="match status" value="1"/>
</dbReference>
<dbReference type="Pfam" id="PF01535">
    <property type="entry name" value="PPR"/>
    <property type="match status" value="2"/>
</dbReference>
<reference evidence="10 11" key="1">
    <citation type="submission" date="2019-11" db="EMBL/GenBank/DDBJ databases">
        <title>Whole genome sequence of Oryza granulata.</title>
        <authorList>
            <person name="Li W."/>
        </authorList>
    </citation>
    <scope>NUCLEOTIDE SEQUENCE [LARGE SCALE GENOMIC DNA]</scope>
    <source>
        <strain evidence="11">cv. Menghai</strain>
        <tissue evidence="10">Leaf</tissue>
    </source>
</reference>
<dbReference type="NCBIfam" id="TIGR00756">
    <property type="entry name" value="PPR"/>
    <property type="match status" value="6"/>
</dbReference>
<organism evidence="10 11">
    <name type="scientific">Oryza meyeriana var. granulata</name>
    <dbReference type="NCBI Taxonomy" id="110450"/>
    <lineage>
        <taxon>Eukaryota</taxon>
        <taxon>Viridiplantae</taxon>
        <taxon>Streptophyta</taxon>
        <taxon>Embryophyta</taxon>
        <taxon>Tracheophyta</taxon>
        <taxon>Spermatophyta</taxon>
        <taxon>Magnoliopsida</taxon>
        <taxon>Liliopsida</taxon>
        <taxon>Poales</taxon>
        <taxon>Poaceae</taxon>
        <taxon>BOP clade</taxon>
        <taxon>Oryzoideae</taxon>
        <taxon>Oryzeae</taxon>
        <taxon>Oryzinae</taxon>
        <taxon>Oryza</taxon>
        <taxon>Oryza meyeriana</taxon>
    </lineage>
</organism>